<protein>
    <submittedName>
        <fullName evidence="2">Uncharacterized protein</fullName>
    </submittedName>
</protein>
<reference evidence="2 3" key="1">
    <citation type="submission" date="2024-09" db="EMBL/GenBank/DDBJ databases">
        <authorList>
            <person name="Sun Q."/>
            <person name="Mori K."/>
        </authorList>
    </citation>
    <scope>NUCLEOTIDE SEQUENCE [LARGE SCALE GENOMIC DNA]</scope>
    <source>
        <strain evidence="2 3">TBRC 7907</strain>
    </source>
</reference>
<proteinExistence type="predicted"/>
<gene>
    <name evidence="2" type="ORF">ACFFQA_08540</name>
</gene>
<comment type="caution">
    <text evidence="2">The sequence shown here is derived from an EMBL/GenBank/DDBJ whole genome shotgun (WGS) entry which is preliminary data.</text>
</comment>
<sequence>MPARPQASAANHGTMPTTRWPAASSTVPARSQPRTRGAGNSPTAPERIARSTVDLDPHPTGLLPLDPAQHLGSSVLGQFDDLHCSLL</sequence>
<dbReference type="Proteomes" id="UP001589693">
    <property type="component" value="Unassembled WGS sequence"/>
</dbReference>
<evidence type="ECO:0000313" key="2">
    <source>
        <dbReference type="EMBL" id="MFB9903985.1"/>
    </source>
</evidence>
<dbReference type="EMBL" id="JBHLZU010000006">
    <property type="protein sequence ID" value="MFB9903985.1"/>
    <property type="molecule type" value="Genomic_DNA"/>
</dbReference>
<dbReference type="RefSeq" id="WP_377851141.1">
    <property type="nucleotide sequence ID" value="NZ_JBHLZU010000006.1"/>
</dbReference>
<organism evidence="2 3">
    <name type="scientific">Allokutzneria oryzae</name>
    <dbReference type="NCBI Taxonomy" id="1378989"/>
    <lineage>
        <taxon>Bacteria</taxon>
        <taxon>Bacillati</taxon>
        <taxon>Actinomycetota</taxon>
        <taxon>Actinomycetes</taxon>
        <taxon>Pseudonocardiales</taxon>
        <taxon>Pseudonocardiaceae</taxon>
        <taxon>Allokutzneria</taxon>
    </lineage>
</organism>
<feature type="compositionally biased region" description="Basic and acidic residues" evidence="1">
    <location>
        <begin position="47"/>
        <end position="57"/>
    </location>
</feature>
<feature type="compositionally biased region" description="Polar residues" evidence="1">
    <location>
        <begin position="8"/>
        <end position="43"/>
    </location>
</feature>
<evidence type="ECO:0000256" key="1">
    <source>
        <dbReference type="SAM" id="MobiDB-lite"/>
    </source>
</evidence>
<evidence type="ECO:0000313" key="3">
    <source>
        <dbReference type="Proteomes" id="UP001589693"/>
    </source>
</evidence>
<keyword evidence="3" id="KW-1185">Reference proteome</keyword>
<name>A0ABV5ZSW9_9PSEU</name>
<accession>A0ABV5ZSW9</accession>
<feature type="region of interest" description="Disordered" evidence="1">
    <location>
        <begin position="1"/>
        <end position="66"/>
    </location>
</feature>